<dbReference type="PANTHER" id="PTHR42681">
    <property type="entry name" value="MALONYL-COA-ACYL CARRIER PROTEIN TRANSACYLASE, MITOCHONDRIAL"/>
    <property type="match status" value="1"/>
</dbReference>
<dbReference type="EC" id="2.3.1.39" evidence="2"/>
<accession>A0A1W1BSF6</accession>
<protein>
    <recommendedName>
        <fullName evidence="2">[acyl-carrier-protein] S-malonyltransferase</fullName>
        <ecNumber evidence="2">2.3.1.39</ecNumber>
    </recommendedName>
</protein>
<dbReference type="InterPro" id="IPR050858">
    <property type="entry name" value="Mal-CoA-ACP_Trans/PKS_FabD"/>
</dbReference>
<dbReference type="InterPro" id="IPR001227">
    <property type="entry name" value="Ac_transferase_dom_sf"/>
</dbReference>
<comment type="similarity">
    <text evidence="1">Belongs to the FabD family.</text>
</comment>
<dbReference type="GO" id="GO:0005829">
    <property type="term" value="C:cytosol"/>
    <property type="evidence" value="ECO:0007669"/>
    <property type="project" value="TreeGrafter"/>
</dbReference>
<dbReference type="InterPro" id="IPR016036">
    <property type="entry name" value="Malonyl_transacylase_ACP-bd"/>
</dbReference>
<proteinExistence type="inferred from homology"/>
<reference evidence="7" key="1">
    <citation type="submission" date="2016-10" db="EMBL/GenBank/DDBJ databases">
        <authorList>
            <person name="de Groot N.N."/>
        </authorList>
    </citation>
    <scope>NUCLEOTIDE SEQUENCE</scope>
</reference>
<dbReference type="GO" id="GO:0004314">
    <property type="term" value="F:[acyl-carrier-protein] S-malonyltransferase activity"/>
    <property type="evidence" value="ECO:0007669"/>
    <property type="project" value="UniProtKB-EC"/>
</dbReference>
<dbReference type="InterPro" id="IPR014043">
    <property type="entry name" value="Acyl_transferase_dom"/>
</dbReference>
<dbReference type="GO" id="GO:0006633">
    <property type="term" value="P:fatty acid biosynthetic process"/>
    <property type="evidence" value="ECO:0007669"/>
    <property type="project" value="TreeGrafter"/>
</dbReference>
<evidence type="ECO:0000256" key="1">
    <source>
        <dbReference type="ARBA" id="ARBA00008217"/>
    </source>
</evidence>
<dbReference type="InterPro" id="IPR016035">
    <property type="entry name" value="Acyl_Trfase/lysoPLipase"/>
</dbReference>
<organism evidence="7">
    <name type="scientific">hydrothermal vent metagenome</name>
    <dbReference type="NCBI Taxonomy" id="652676"/>
    <lineage>
        <taxon>unclassified sequences</taxon>
        <taxon>metagenomes</taxon>
        <taxon>ecological metagenomes</taxon>
    </lineage>
</organism>
<dbReference type="SMART" id="SM00827">
    <property type="entry name" value="PKS_AT"/>
    <property type="match status" value="1"/>
</dbReference>
<keyword evidence="3 7" id="KW-0808">Transferase</keyword>
<dbReference type="EMBL" id="FPHD01000039">
    <property type="protein sequence ID" value="SFV56456.1"/>
    <property type="molecule type" value="Genomic_DNA"/>
</dbReference>
<comment type="catalytic activity">
    <reaction evidence="5">
        <text>holo-[ACP] + malonyl-CoA = malonyl-[ACP] + CoA</text>
        <dbReference type="Rhea" id="RHEA:41792"/>
        <dbReference type="Rhea" id="RHEA-COMP:9623"/>
        <dbReference type="Rhea" id="RHEA-COMP:9685"/>
        <dbReference type="ChEBI" id="CHEBI:57287"/>
        <dbReference type="ChEBI" id="CHEBI:57384"/>
        <dbReference type="ChEBI" id="CHEBI:64479"/>
        <dbReference type="ChEBI" id="CHEBI:78449"/>
        <dbReference type="EC" id="2.3.1.39"/>
    </reaction>
</comment>
<dbReference type="PANTHER" id="PTHR42681:SF1">
    <property type="entry name" value="MALONYL-COA-ACYL CARRIER PROTEIN TRANSACYLASE, MITOCHONDRIAL"/>
    <property type="match status" value="1"/>
</dbReference>
<evidence type="ECO:0000259" key="6">
    <source>
        <dbReference type="SMART" id="SM00827"/>
    </source>
</evidence>
<evidence type="ECO:0000313" key="7">
    <source>
        <dbReference type="EMBL" id="SFV56456.1"/>
    </source>
</evidence>
<dbReference type="Pfam" id="PF00698">
    <property type="entry name" value="Acyl_transf_1"/>
    <property type="match status" value="1"/>
</dbReference>
<dbReference type="SUPFAM" id="SSF52151">
    <property type="entry name" value="FabD/lysophospholipase-like"/>
    <property type="match status" value="1"/>
</dbReference>
<evidence type="ECO:0000256" key="2">
    <source>
        <dbReference type="ARBA" id="ARBA00013258"/>
    </source>
</evidence>
<dbReference type="InterPro" id="IPR024925">
    <property type="entry name" value="Malonyl_CoA-ACP_transAc"/>
</dbReference>
<dbReference type="Gene3D" id="3.40.366.10">
    <property type="entry name" value="Malonyl-Coenzyme A Acyl Carrier Protein, domain 2"/>
    <property type="match status" value="1"/>
</dbReference>
<evidence type="ECO:0000256" key="4">
    <source>
        <dbReference type="ARBA" id="ARBA00023315"/>
    </source>
</evidence>
<dbReference type="NCBIfam" id="TIGR00128">
    <property type="entry name" value="fabD"/>
    <property type="match status" value="1"/>
</dbReference>
<name>A0A1W1BSF6_9ZZZZ</name>
<sequence>MSIKCAFLFPGQGSQAVGMGQDFFNNSEIAKQMVSDASSRTGIDFENLLFTENDDLEKTEFTQPAILLVSAIAHKLFEDEMPIKPVFALGHSLGEFSALVSVGALDAIDAVELVNLRGKLMAEACAGQDVGMLVSLGLDDKTVEDICAAQRDAGMKVWPVNYNAEGQIVIAGIKPDLEKLEPILKEAKARRAMLLNMSVASHCPLLASATAPLAEKLAEVLKDEFTAPVISNVTAKGYSTKEEALDLLPKQLVSPVLYKQSIADFDDSVDCYVEFGHGGVLKGLNRRATKKPHFVVSDMASLATAIEKIKNLGA</sequence>
<dbReference type="PIRSF" id="PIRSF000446">
    <property type="entry name" value="Mct"/>
    <property type="match status" value="1"/>
</dbReference>
<dbReference type="SUPFAM" id="SSF55048">
    <property type="entry name" value="Probable ACP-binding domain of malonyl-CoA ACP transacylase"/>
    <property type="match status" value="1"/>
</dbReference>
<evidence type="ECO:0000256" key="5">
    <source>
        <dbReference type="ARBA" id="ARBA00048462"/>
    </source>
</evidence>
<evidence type="ECO:0000256" key="3">
    <source>
        <dbReference type="ARBA" id="ARBA00022679"/>
    </source>
</evidence>
<dbReference type="AlphaFoldDB" id="A0A1W1BSF6"/>
<dbReference type="InterPro" id="IPR004410">
    <property type="entry name" value="Malonyl_CoA-ACP_transAc_FabD"/>
</dbReference>
<keyword evidence="4 7" id="KW-0012">Acyltransferase</keyword>
<feature type="domain" description="Malonyl-CoA:ACP transacylase (MAT)" evidence="6">
    <location>
        <begin position="8"/>
        <end position="309"/>
    </location>
</feature>
<gene>
    <name evidence="7" type="ORF">MNB_SV-8-588</name>
</gene>
<dbReference type="Gene3D" id="3.30.70.250">
    <property type="entry name" value="Malonyl-CoA ACP transacylase, ACP-binding"/>
    <property type="match status" value="1"/>
</dbReference>